<proteinExistence type="predicted"/>
<dbReference type="PROSITE" id="PS51257">
    <property type="entry name" value="PROKAR_LIPOPROTEIN"/>
    <property type="match status" value="1"/>
</dbReference>
<dbReference type="RefSeq" id="WP_187561101.1">
    <property type="nucleotide sequence ID" value="NZ_JACGWS010000002.1"/>
</dbReference>
<dbReference type="Proteomes" id="UP000619238">
    <property type="component" value="Unassembled WGS sequence"/>
</dbReference>
<evidence type="ECO:0000313" key="1">
    <source>
        <dbReference type="EMBL" id="MBC8754061.1"/>
    </source>
</evidence>
<protein>
    <submittedName>
        <fullName evidence="1">Uncharacterized protein</fullName>
    </submittedName>
</protein>
<evidence type="ECO:0000313" key="2">
    <source>
        <dbReference type="Proteomes" id="UP000619238"/>
    </source>
</evidence>
<comment type="caution">
    <text evidence="1">The sequence shown here is derived from an EMBL/GenBank/DDBJ whole genome shotgun (WGS) entry which is preliminary data.</text>
</comment>
<accession>A0ABR7Q658</accession>
<keyword evidence="2" id="KW-1185">Reference proteome</keyword>
<name>A0ABR7Q658_9FLAO</name>
<organism evidence="1 2">
    <name type="scientific">Kordia aestuariivivens</name>
    <dbReference type="NCBI Taxonomy" id="2759037"/>
    <lineage>
        <taxon>Bacteria</taxon>
        <taxon>Pseudomonadati</taxon>
        <taxon>Bacteroidota</taxon>
        <taxon>Flavobacteriia</taxon>
        <taxon>Flavobacteriales</taxon>
        <taxon>Flavobacteriaceae</taxon>
        <taxon>Kordia</taxon>
    </lineage>
</organism>
<dbReference type="EMBL" id="JACGWS010000002">
    <property type="protein sequence ID" value="MBC8754061.1"/>
    <property type="molecule type" value="Genomic_DNA"/>
</dbReference>
<reference evidence="1 2" key="1">
    <citation type="submission" date="2020-07" db="EMBL/GenBank/DDBJ databases">
        <title>Description of Kordia aestuariivivens sp. nov., isolated from a tidal flat.</title>
        <authorList>
            <person name="Park S."/>
            <person name="Yoon J.-H."/>
        </authorList>
    </citation>
    <scope>NUCLEOTIDE SEQUENCE [LARGE SCALE GENOMIC DNA]</scope>
    <source>
        <strain evidence="1 2">YSTF-M3</strain>
    </source>
</reference>
<sequence>MKNSENKNTMKHFNTNLYLILFFIGCFVGFQPSMYAQASLAAENRIDDIVVTTNDGEEKTYSVFRDAVITDQYFYMPNSLEVTKTKDTDGNEVPDLALLRYQYDNGDGTVEGGILQGTMTMAAEPEVIETMKEYILKKVQKIEQAKRPQLRKKIGDIRLSAIPLQECEFRILTNKGEFLGNPDTKTAFQGPLIANQKMGFSLNLNALGAAVISELATGKGGILIQVKMKYRGLTPPCGYSIEASWKNVYKFYEEQTKKEGGISFWKFKFGGTKTKNKLIESLEQTNDIKIERIKCDTIANSLEDQHFQKLKDKIENEVMSKEYQEREAHLNQLQSMFASTEDDDIKKKLLDKITDAEKAIQFGYQNSVKNVNKRKEGSVSYDSRTQFLESRTTNFFSVIGFSKFNMTEEELKEKGHIIDINANDAFPYIAIGLLDIPPSFDLRSLALDISYTNSEGKIHSEAAKWTQDKGWTNFKGAKIEYIRFNLIGEKDIEKRNEPKFKIKLQVLSKVFNSDFIIEKEVQLEQGNKNMDALGVLTRQILIDGSSLDFYRITGDKADLDYAEVKFKSGGLSIKKTIRPYVENGTYGPPNPIVILMPKDDNSMSSKVTFMTIKNKIEKTELIELGQNTLSNQDWRTFNND</sequence>
<gene>
    <name evidence="1" type="ORF">H2O64_05225</name>
</gene>